<gene>
    <name evidence="1" type="ORF">METZ01_LOCUS134011</name>
</gene>
<dbReference type="Pfam" id="PF01041">
    <property type="entry name" value="DegT_DnrJ_EryC1"/>
    <property type="match status" value="1"/>
</dbReference>
<dbReference type="GO" id="GO:0008483">
    <property type="term" value="F:transaminase activity"/>
    <property type="evidence" value="ECO:0007669"/>
    <property type="project" value="TreeGrafter"/>
</dbReference>
<dbReference type="PANTHER" id="PTHR30244">
    <property type="entry name" value="TRANSAMINASE"/>
    <property type="match status" value="1"/>
</dbReference>
<dbReference type="InterPro" id="IPR015421">
    <property type="entry name" value="PyrdxlP-dep_Trfase_major"/>
</dbReference>
<feature type="non-terminal residue" evidence="1">
    <location>
        <position position="146"/>
    </location>
</feature>
<dbReference type="Gene3D" id="3.40.640.10">
    <property type="entry name" value="Type I PLP-dependent aspartate aminotransferase-like (Major domain)"/>
    <property type="match status" value="1"/>
</dbReference>
<evidence type="ECO:0000313" key="1">
    <source>
        <dbReference type="EMBL" id="SVA81157.1"/>
    </source>
</evidence>
<name>A0A381YXG6_9ZZZZ</name>
<dbReference type="GO" id="GO:0000271">
    <property type="term" value="P:polysaccharide biosynthetic process"/>
    <property type="evidence" value="ECO:0007669"/>
    <property type="project" value="TreeGrafter"/>
</dbReference>
<sequence>MEVDLPINISSEIEKVLTSNHVTNNGPYLKEFEKKLETYFNAHVAVVDHGQTALTLMLRAYGMNEHSGNIITPSYTFSGTAHAISLTGLEPNFCDIESVVNPTISISDIEKKINKNTRAILACDTYSIPCDYIEINNIAKRFNIPF</sequence>
<dbReference type="SUPFAM" id="SSF53383">
    <property type="entry name" value="PLP-dependent transferases"/>
    <property type="match status" value="1"/>
</dbReference>
<protein>
    <recommendedName>
        <fullName evidence="2">Aminotransferase class I/classII domain-containing protein</fullName>
    </recommendedName>
</protein>
<dbReference type="PANTHER" id="PTHR30244:SF34">
    <property type="entry name" value="DTDP-4-AMINO-4,6-DIDEOXYGALACTOSE TRANSAMINASE"/>
    <property type="match status" value="1"/>
</dbReference>
<dbReference type="EMBL" id="UINC01019195">
    <property type="protein sequence ID" value="SVA81157.1"/>
    <property type="molecule type" value="Genomic_DNA"/>
</dbReference>
<dbReference type="GO" id="GO:0030170">
    <property type="term" value="F:pyridoxal phosphate binding"/>
    <property type="evidence" value="ECO:0007669"/>
    <property type="project" value="TreeGrafter"/>
</dbReference>
<dbReference type="InterPro" id="IPR000653">
    <property type="entry name" value="DegT/StrS_aminotransferase"/>
</dbReference>
<dbReference type="AlphaFoldDB" id="A0A381YXG6"/>
<dbReference type="InterPro" id="IPR015424">
    <property type="entry name" value="PyrdxlP-dep_Trfase"/>
</dbReference>
<organism evidence="1">
    <name type="scientific">marine metagenome</name>
    <dbReference type="NCBI Taxonomy" id="408172"/>
    <lineage>
        <taxon>unclassified sequences</taxon>
        <taxon>metagenomes</taxon>
        <taxon>ecological metagenomes</taxon>
    </lineage>
</organism>
<proteinExistence type="predicted"/>
<evidence type="ECO:0008006" key="2">
    <source>
        <dbReference type="Google" id="ProtNLM"/>
    </source>
</evidence>
<accession>A0A381YXG6</accession>
<reference evidence="1" key="1">
    <citation type="submission" date="2018-05" db="EMBL/GenBank/DDBJ databases">
        <authorList>
            <person name="Lanie J.A."/>
            <person name="Ng W.-L."/>
            <person name="Kazmierczak K.M."/>
            <person name="Andrzejewski T.M."/>
            <person name="Davidsen T.M."/>
            <person name="Wayne K.J."/>
            <person name="Tettelin H."/>
            <person name="Glass J.I."/>
            <person name="Rusch D."/>
            <person name="Podicherti R."/>
            <person name="Tsui H.-C.T."/>
            <person name="Winkler M.E."/>
        </authorList>
    </citation>
    <scope>NUCLEOTIDE SEQUENCE</scope>
</reference>